<feature type="domain" description="Cytochrome c" evidence="7">
    <location>
        <begin position="302"/>
        <end position="392"/>
    </location>
</feature>
<keyword evidence="6" id="KW-1133">Transmembrane helix</keyword>
<dbReference type="AlphaFoldDB" id="A0A085W491"/>
<feature type="transmembrane region" description="Helical" evidence="6">
    <location>
        <begin position="174"/>
        <end position="194"/>
    </location>
</feature>
<feature type="transmembrane region" description="Helical" evidence="6">
    <location>
        <begin position="251"/>
        <end position="268"/>
    </location>
</feature>
<dbReference type="STRING" id="394096.DB31_3938"/>
<dbReference type="EMBL" id="JMCB01000021">
    <property type="protein sequence ID" value="KFE62504.1"/>
    <property type="molecule type" value="Genomic_DNA"/>
</dbReference>
<accession>A0A085W491</accession>
<evidence type="ECO:0000256" key="3">
    <source>
        <dbReference type="ARBA" id="ARBA00023004"/>
    </source>
</evidence>
<organism evidence="8 9">
    <name type="scientific">Hyalangium minutum</name>
    <dbReference type="NCBI Taxonomy" id="394096"/>
    <lineage>
        <taxon>Bacteria</taxon>
        <taxon>Pseudomonadati</taxon>
        <taxon>Myxococcota</taxon>
        <taxon>Myxococcia</taxon>
        <taxon>Myxococcales</taxon>
        <taxon>Cystobacterineae</taxon>
        <taxon>Archangiaceae</taxon>
        <taxon>Hyalangium</taxon>
    </lineage>
</organism>
<keyword evidence="6" id="KW-0812">Transmembrane</keyword>
<keyword evidence="3 4" id="KW-0408">Iron</keyword>
<keyword evidence="2 4" id="KW-0479">Metal-binding</keyword>
<evidence type="ECO:0000256" key="5">
    <source>
        <dbReference type="SAM" id="MobiDB-lite"/>
    </source>
</evidence>
<reference evidence="8 9" key="1">
    <citation type="submission" date="2014-04" db="EMBL/GenBank/DDBJ databases">
        <title>Genome assembly of Hyalangium minutum DSM 14724.</title>
        <authorList>
            <person name="Sharma G."/>
            <person name="Subramanian S."/>
        </authorList>
    </citation>
    <scope>NUCLEOTIDE SEQUENCE [LARGE SCALE GENOMIC DNA]</scope>
    <source>
        <strain evidence="8 9">DSM 14724</strain>
    </source>
</reference>
<evidence type="ECO:0000313" key="8">
    <source>
        <dbReference type="EMBL" id="KFE62504.1"/>
    </source>
</evidence>
<keyword evidence="6" id="KW-0472">Membrane</keyword>
<dbReference type="PATRIC" id="fig|394096.3.peg.7674"/>
<keyword evidence="1 4" id="KW-0349">Heme</keyword>
<feature type="transmembrane region" description="Helical" evidence="6">
    <location>
        <begin position="227"/>
        <end position="245"/>
    </location>
</feature>
<dbReference type="InterPro" id="IPR036909">
    <property type="entry name" value="Cyt_c-like_dom_sf"/>
</dbReference>
<feature type="region of interest" description="Disordered" evidence="5">
    <location>
        <begin position="437"/>
        <end position="456"/>
    </location>
</feature>
<evidence type="ECO:0000256" key="4">
    <source>
        <dbReference type="PROSITE-ProRule" id="PRU00433"/>
    </source>
</evidence>
<feature type="transmembrane region" description="Helical" evidence="6">
    <location>
        <begin position="149"/>
        <end position="168"/>
    </location>
</feature>
<evidence type="ECO:0000259" key="7">
    <source>
        <dbReference type="PROSITE" id="PS51007"/>
    </source>
</evidence>
<feature type="transmembrane region" description="Helical" evidence="6">
    <location>
        <begin position="85"/>
        <end position="102"/>
    </location>
</feature>
<evidence type="ECO:0000256" key="2">
    <source>
        <dbReference type="ARBA" id="ARBA00022723"/>
    </source>
</evidence>
<dbReference type="GO" id="GO:0009055">
    <property type="term" value="F:electron transfer activity"/>
    <property type="evidence" value="ECO:0007669"/>
    <property type="project" value="InterPro"/>
</dbReference>
<dbReference type="SUPFAM" id="SSF46626">
    <property type="entry name" value="Cytochrome c"/>
    <property type="match status" value="2"/>
</dbReference>
<dbReference type="InterPro" id="IPR009056">
    <property type="entry name" value="Cyt_c-like_dom"/>
</dbReference>
<feature type="transmembrane region" description="Helical" evidence="6">
    <location>
        <begin position="12"/>
        <end position="34"/>
    </location>
</feature>
<feature type="transmembrane region" description="Helical" evidence="6">
    <location>
        <begin position="122"/>
        <end position="142"/>
    </location>
</feature>
<dbReference type="Proteomes" id="UP000028725">
    <property type="component" value="Unassembled WGS sequence"/>
</dbReference>
<sequence length="513" mass="55540">MNPVVQEWLNLVVRWAHVIAAIMWIGDSFLFMWLDSQLRKPGRPLEGEVVGELWMAHSGGFYEVVKRKSLQALPTPLHFFKWESYSTWITGFLLLIIVYYMGDRAMLTDASSPLSHGQAVHISLGLIIAGFIVYTGLCHTPLIRDNRAFGAVGFVLITAAAYGITQVFTPRAAFLQVGAMLGTIMASNVFRIIIPAQQEMLAATREGRPVDTSYGARAKLRSTHNHYLTLPVLFTMLSNHFPVLYGHPEPWAILALLFLAGAGVKYIMNFRAQTHPVVFAGTVGAIVTVAAITAPKSVEIDSALAAGPKVSFATAQTIVQTRCVTCHAEKPTNPSFTAPPLGVMLDTPERLKAHAQRIFVRAVQTHTMPLGNMTAMTEEERKQLGAWVAQGSDILAPGPAAVPTAAPVAAPTYASAAEEARVAFTQRCVPCHGAEGRGNGPSAAALNPKPRNYRDPEWQKSVTDERIALTILMGGAAMGKSPSMPGNPDLTEKPEVVSELVKLLRSFGQEGNP</sequence>
<dbReference type="InterPro" id="IPR010389">
    <property type="entry name" value="Urate_ox_N"/>
</dbReference>
<evidence type="ECO:0000256" key="6">
    <source>
        <dbReference type="SAM" id="Phobius"/>
    </source>
</evidence>
<dbReference type="Pfam" id="PF00034">
    <property type="entry name" value="Cytochrom_C"/>
    <property type="match status" value="1"/>
</dbReference>
<dbReference type="GO" id="GO:0046872">
    <property type="term" value="F:metal ion binding"/>
    <property type="evidence" value="ECO:0007669"/>
    <property type="project" value="UniProtKB-KW"/>
</dbReference>
<keyword evidence="9" id="KW-1185">Reference proteome</keyword>
<dbReference type="OrthoDB" id="9787495at2"/>
<comment type="caution">
    <text evidence="8">The sequence shown here is derived from an EMBL/GenBank/DDBJ whole genome shotgun (WGS) entry which is preliminary data.</text>
</comment>
<feature type="domain" description="Cytochrome c" evidence="7">
    <location>
        <begin position="415"/>
        <end position="508"/>
    </location>
</feature>
<evidence type="ECO:0000313" key="9">
    <source>
        <dbReference type="Proteomes" id="UP000028725"/>
    </source>
</evidence>
<dbReference type="RefSeq" id="WP_052420558.1">
    <property type="nucleotide sequence ID" value="NZ_JMCB01000021.1"/>
</dbReference>
<dbReference type="GO" id="GO:0020037">
    <property type="term" value="F:heme binding"/>
    <property type="evidence" value="ECO:0007669"/>
    <property type="project" value="InterPro"/>
</dbReference>
<dbReference type="Pfam" id="PF06181">
    <property type="entry name" value="Urate_ox_N"/>
    <property type="match status" value="1"/>
</dbReference>
<gene>
    <name evidence="8" type="ORF">DB31_3938</name>
</gene>
<proteinExistence type="predicted"/>
<evidence type="ECO:0000256" key="1">
    <source>
        <dbReference type="ARBA" id="ARBA00022617"/>
    </source>
</evidence>
<protein>
    <submittedName>
        <fullName evidence="8">Membrane protein</fullName>
    </submittedName>
</protein>
<name>A0A085W491_9BACT</name>
<dbReference type="Gene3D" id="1.10.760.10">
    <property type="entry name" value="Cytochrome c-like domain"/>
    <property type="match status" value="1"/>
</dbReference>
<dbReference type="PROSITE" id="PS51007">
    <property type="entry name" value="CYTC"/>
    <property type="match status" value="2"/>
</dbReference>
<feature type="transmembrane region" description="Helical" evidence="6">
    <location>
        <begin position="275"/>
        <end position="294"/>
    </location>
</feature>